<dbReference type="PANTHER" id="PTHR10625">
    <property type="entry name" value="HISTONE DEACETYLASE HDAC1-RELATED"/>
    <property type="match status" value="1"/>
</dbReference>
<dbReference type="RefSeq" id="WP_078275694.1">
    <property type="nucleotide sequence ID" value="NZ_CAACXO010000045.1"/>
</dbReference>
<keyword evidence="2" id="KW-0378">Hydrolase</keyword>
<evidence type="ECO:0000313" key="4">
    <source>
        <dbReference type="EMBL" id="OOR92802.1"/>
    </source>
</evidence>
<gene>
    <name evidence="5" type="primary">acuC</name>
    <name evidence="4" type="ORF">B0181_01320</name>
    <name evidence="5" type="ORF">NCTC10293_01750</name>
</gene>
<comment type="similarity">
    <text evidence="1">Belongs to the histone deacetylase family.</text>
</comment>
<feature type="domain" description="Histone deacetylase" evidence="3">
    <location>
        <begin position="18"/>
        <end position="289"/>
    </location>
</feature>
<dbReference type="GO" id="GO:0040029">
    <property type="term" value="P:epigenetic regulation of gene expression"/>
    <property type="evidence" value="ECO:0007669"/>
    <property type="project" value="TreeGrafter"/>
</dbReference>
<proteinExistence type="inferred from homology"/>
<reference evidence="4 6" key="1">
    <citation type="submission" date="2017-02" db="EMBL/GenBank/DDBJ databases">
        <title>Draft genome sequence of Moraxella caviae CCUG 355 type strain.</title>
        <authorList>
            <person name="Engstrom-Jakobsson H."/>
            <person name="Salva-Serra F."/>
            <person name="Thorell K."/>
            <person name="Gonzales-Siles L."/>
            <person name="Karlsson R."/>
            <person name="Boulund F."/>
            <person name="Engstrand L."/>
            <person name="Moore E."/>
        </authorList>
    </citation>
    <scope>NUCLEOTIDE SEQUENCE [LARGE SCALE GENOMIC DNA]</scope>
    <source>
        <strain evidence="4 6">CCUG 355</strain>
    </source>
</reference>
<dbReference type="GO" id="GO:0016787">
    <property type="term" value="F:hydrolase activity"/>
    <property type="evidence" value="ECO:0007669"/>
    <property type="project" value="UniProtKB-KW"/>
</dbReference>
<dbReference type="Proteomes" id="UP000190435">
    <property type="component" value="Unassembled WGS sequence"/>
</dbReference>
<keyword evidence="6" id="KW-1185">Reference proteome</keyword>
<evidence type="ECO:0000256" key="1">
    <source>
        <dbReference type="ARBA" id="ARBA00005947"/>
    </source>
</evidence>
<evidence type="ECO:0000313" key="6">
    <source>
        <dbReference type="Proteomes" id="UP000190435"/>
    </source>
</evidence>
<dbReference type="PANTHER" id="PTHR10625:SF19">
    <property type="entry name" value="HISTONE DEACETYLASE 12"/>
    <property type="match status" value="1"/>
</dbReference>
<dbReference type="InterPro" id="IPR000286">
    <property type="entry name" value="HDACs"/>
</dbReference>
<name>A0A1T0AAP8_9GAMM</name>
<dbReference type="STRING" id="34060.B0181_01320"/>
<dbReference type="CDD" id="cd09993">
    <property type="entry name" value="HDAC_classIV"/>
    <property type="match status" value="1"/>
</dbReference>
<dbReference type="PRINTS" id="PR01270">
    <property type="entry name" value="HDASUPER"/>
</dbReference>
<dbReference type="Gene3D" id="3.40.800.20">
    <property type="entry name" value="Histone deacetylase domain"/>
    <property type="match status" value="1"/>
</dbReference>
<evidence type="ECO:0000313" key="7">
    <source>
        <dbReference type="Proteomes" id="UP000255279"/>
    </source>
</evidence>
<dbReference type="Proteomes" id="UP000255279">
    <property type="component" value="Unassembled WGS sequence"/>
</dbReference>
<dbReference type="InterPro" id="IPR037138">
    <property type="entry name" value="His_deacetylse_dom_sf"/>
</dbReference>
<accession>A0A1T0AAP8</accession>
<sequence length="300" mass="33082">MLKIAHSPLFCHPVPENHRFPMAKYNLIPEKLLAEGVIDTENLFHPAKLSEQEILSTHTQEYWLKLKTQTLSRTEARKIGFEMSQALVERERYIAHATYECALYAKAHGVSLSTSGGTHHAFADHGEGFCIFNDVCVASNLMLTRNEASRILSVDLDVHQGNGNAAIMANNPNVFIFSMHGAKNYPFIKPPSDLDVELADGTDDEAYLAQLHTHLPAIMERFRPDFMFYQAAVDILASDELGKLAISPAGAKARDEFVLSTAKAHGVPVAVVMGGGYSRNIDSVVEAHCQTFRVAKALFG</sequence>
<dbReference type="EMBL" id="UGQE01000004">
    <property type="protein sequence ID" value="STZ14160.1"/>
    <property type="molecule type" value="Genomic_DNA"/>
</dbReference>
<dbReference type="OrthoDB" id="9808367at2"/>
<dbReference type="InterPro" id="IPR023801">
    <property type="entry name" value="His_deacetylse_dom"/>
</dbReference>
<evidence type="ECO:0000259" key="3">
    <source>
        <dbReference type="Pfam" id="PF00850"/>
    </source>
</evidence>
<evidence type="ECO:0000256" key="2">
    <source>
        <dbReference type="ARBA" id="ARBA00022801"/>
    </source>
</evidence>
<dbReference type="SUPFAM" id="SSF52768">
    <property type="entry name" value="Arginase/deacetylase"/>
    <property type="match status" value="1"/>
</dbReference>
<organism evidence="4 6">
    <name type="scientific">Moraxella caviae</name>
    <dbReference type="NCBI Taxonomy" id="34060"/>
    <lineage>
        <taxon>Bacteria</taxon>
        <taxon>Pseudomonadati</taxon>
        <taxon>Pseudomonadota</taxon>
        <taxon>Gammaproteobacteria</taxon>
        <taxon>Moraxellales</taxon>
        <taxon>Moraxellaceae</taxon>
        <taxon>Moraxella</taxon>
    </lineage>
</organism>
<dbReference type="InterPro" id="IPR023696">
    <property type="entry name" value="Ureohydrolase_dom_sf"/>
</dbReference>
<protein>
    <submittedName>
        <fullName evidence="5">Acetoin utilization protein AcuC</fullName>
    </submittedName>
    <submittedName>
        <fullName evidence="4">Histone deacetylase</fullName>
    </submittedName>
</protein>
<dbReference type="GO" id="GO:0004407">
    <property type="term" value="F:histone deacetylase activity"/>
    <property type="evidence" value="ECO:0007669"/>
    <property type="project" value="InterPro"/>
</dbReference>
<dbReference type="InterPro" id="IPR044150">
    <property type="entry name" value="HDAC_classIV"/>
</dbReference>
<dbReference type="EMBL" id="MUXU01000010">
    <property type="protein sequence ID" value="OOR92802.1"/>
    <property type="molecule type" value="Genomic_DNA"/>
</dbReference>
<dbReference type="AlphaFoldDB" id="A0A1T0AAP8"/>
<reference evidence="5 7" key="2">
    <citation type="submission" date="2018-06" db="EMBL/GenBank/DDBJ databases">
        <authorList>
            <consortium name="Pathogen Informatics"/>
            <person name="Doyle S."/>
        </authorList>
    </citation>
    <scope>NUCLEOTIDE SEQUENCE [LARGE SCALE GENOMIC DNA]</scope>
    <source>
        <strain evidence="5 7">NCTC10293</strain>
    </source>
</reference>
<evidence type="ECO:0000313" key="5">
    <source>
        <dbReference type="EMBL" id="STZ14160.1"/>
    </source>
</evidence>
<dbReference type="Pfam" id="PF00850">
    <property type="entry name" value="Hist_deacetyl"/>
    <property type="match status" value="1"/>
</dbReference>